<dbReference type="InterPro" id="IPR029069">
    <property type="entry name" value="HotDog_dom_sf"/>
</dbReference>
<organism evidence="3 4">
    <name type="scientific">Microlunatus elymi</name>
    <dbReference type="NCBI Taxonomy" id="2596828"/>
    <lineage>
        <taxon>Bacteria</taxon>
        <taxon>Bacillati</taxon>
        <taxon>Actinomycetota</taxon>
        <taxon>Actinomycetes</taxon>
        <taxon>Propionibacteriales</taxon>
        <taxon>Propionibacteriaceae</taxon>
        <taxon>Microlunatus</taxon>
    </lineage>
</organism>
<dbReference type="Gene3D" id="3.10.129.10">
    <property type="entry name" value="Hotdog Thioesterase"/>
    <property type="match status" value="1"/>
</dbReference>
<dbReference type="RefSeq" id="WP_143986858.1">
    <property type="nucleotide sequence ID" value="NZ_CP041692.1"/>
</dbReference>
<dbReference type="AlphaFoldDB" id="A0A516Q0G6"/>
<dbReference type="GO" id="GO:0016289">
    <property type="term" value="F:acyl-CoA hydrolase activity"/>
    <property type="evidence" value="ECO:0007669"/>
    <property type="project" value="UniProtKB-ARBA"/>
</dbReference>
<dbReference type="CDD" id="cd03443">
    <property type="entry name" value="PaaI_thioesterase"/>
    <property type="match status" value="1"/>
</dbReference>
<evidence type="ECO:0000313" key="4">
    <source>
        <dbReference type="Proteomes" id="UP000319263"/>
    </source>
</evidence>
<dbReference type="SUPFAM" id="SSF54637">
    <property type="entry name" value="Thioesterase/thiol ester dehydrase-isomerase"/>
    <property type="match status" value="1"/>
</dbReference>
<dbReference type="OrthoDB" id="9813282at2"/>
<keyword evidence="1" id="KW-0378">Hydrolase</keyword>
<dbReference type="KEGG" id="mik:FOE78_14095"/>
<proteinExistence type="predicted"/>
<accession>A0A516Q0G6</accession>
<dbReference type="NCBIfam" id="TIGR00369">
    <property type="entry name" value="unchar_dom_1"/>
    <property type="match status" value="1"/>
</dbReference>
<name>A0A516Q0G6_9ACTN</name>
<sequence length="123" mass="13399">MHLRSAALILVCLLQVSRVHVGRCAFPPRNAIGTVHGGVIASWLDTAMGYAIQSRLDIGISLTTLDIQVRYLRAIQANDPPLRVIGTAEHVGRTTATARAEVLDDQDRRLATATTSCLILRRD</sequence>
<feature type="domain" description="Thioesterase" evidence="2">
    <location>
        <begin position="33"/>
        <end position="110"/>
    </location>
</feature>
<protein>
    <submittedName>
        <fullName evidence="3">PaaI family thioesterase</fullName>
    </submittedName>
</protein>
<keyword evidence="4" id="KW-1185">Reference proteome</keyword>
<dbReference type="Pfam" id="PF03061">
    <property type="entry name" value="4HBT"/>
    <property type="match status" value="1"/>
</dbReference>
<dbReference type="InterPro" id="IPR003736">
    <property type="entry name" value="PAAI_dom"/>
</dbReference>
<evidence type="ECO:0000256" key="1">
    <source>
        <dbReference type="ARBA" id="ARBA00022801"/>
    </source>
</evidence>
<dbReference type="Proteomes" id="UP000319263">
    <property type="component" value="Chromosome"/>
</dbReference>
<dbReference type="InterPro" id="IPR006683">
    <property type="entry name" value="Thioestr_dom"/>
</dbReference>
<evidence type="ECO:0000313" key="3">
    <source>
        <dbReference type="EMBL" id="QDP96897.1"/>
    </source>
</evidence>
<gene>
    <name evidence="3" type="ORF">FOE78_14095</name>
</gene>
<evidence type="ECO:0000259" key="2">
    <source>
        <dbReference type="Pfam" id="PF03061"/>
    </source>
</evidence>
<reference evidence="3 4" key="1">
    <citation type="submission" date="2019-07" db="EMBL/GenBank/DDBJ databases">
        <title>Microlunatus dokdonensis sp. nov. isolated from the rhizospheric soil of the wild plant Elymus tsukushiensis.</title>
        <authorList>
            <person name="Ghim S.-Y."/>
            <person name="Hwang Y.-J."/>
            <person name="Son J.-S."/>
            <person name="Shin J.-H."/>
        </authorList>
    </citation>
    <scope>NUCLEOTIDE SEQUENCE [LARGE SCALE GENOMIC DNA]</scope>
    <source>
        <strain evidence="3 4">KUDC0627</strain>
    </source>
</reference>
<dbReference type="EMBL" id="CP041692">
    <property type="protein sequence ID" value="QDP96897.1"/>
    <property type="molecule type" value="Genomic_DNA"/>
</dbReference>